<comment type="caution">
    <text evidence="2">The sequence shown here is derived from an EMBL/GenBank/DDBJ whole genome shotgun (WGS) entry which is preliminary data.</text>
</comment>
<evidence type="ECO:0000256" key="1">
    <source>
        <dbReference type="SAM" id="MobiDB-lite"/>
    </source>
</evidence>
<feature type="region of interest" description="Disordered" evidence="1">
    <location>
        <begin position="24"/>
        <end position="72"/>
    </location>
</feature>
<dbReference type="Proteomes" id="UP000298663">
    <property type="component" value="Unassembled WGS sequence"/>
</dbReference>
<evidence type="ECO:0000313" key="3">
    <source>
        <dbReference type="Proteomes" id="UP000298663"/>
    </source>
</evidence>
<name>A0A4U5NBS6_STECR</name>
<keyword evidence="3" id="KW-1185">Reference proteome</keyword>
<reference evidence="2 3" key="1">
    <citation type="journal article" date="2015" name="Genome Biol.">
        <title>Comparative genomics of Steinernema reveals deeply conserved gene regulatory networks.</title>
        <authorList>
            <person name="Dillman A.R."/>
            <person name="Macchietto M."/>
            <person name="Porter C.F."/>
            <person name="Rogers A."/>
            <person name="Williams B."/>
            <person name="Antoshechkin I."/>
            <person name="Lee M.M."/>
            <person name="Goodwin Z."/>
            <person name="Lu X."/>
            <person name="Lewis E.E."/>
            <person name="Goodrich-Blair H."/>
            <person name="Stock S.P."/>
            <person name="Adams B.J."/>
            <person name="Sternberg P.W."/>
            <person name="Mortazavi A."/>
        </authorList>
    </citation>
    <scope>NUCLEOTIDE SEQUENCE [LARGE SCALE GENOMIC DNA]</scope>
    <source>
        <strain evidence="2 3">ALL</strain>
    </source>
</reference>
<gene>
    <name evidence="2" type="ORF">L596_014385</name>
</gene>
<feature type="compositionally biased region" description="Polar residues" evidence="1">
    <location>
        <begin position="61"/>
        <end position="72"/>
    </location>
</feature>
<dbReference type="AlphaFoldDB" id="A0A4U5NBS6"/>
<proteinExistence type="predicted"/>
<reference evidence="2 3" key="2">
    <citation type="journal article" date="2019" name="G3 (Bethesda)">
        <title>Hybrid Assembly of the Genome of the Entomopathogenic Nematode Steinernema carpocapsae Identifies the X-Chromosome.</title>
        <authorList>
            <person name="Serra L."/>
            <person name="Macchietto M."/>
            <person name="Macias-Munoz A."/>
            <person name="McGill C.J."/>
            <person name="Rodriguez I.M."/>
            <person name="Rodriguez B."/>
            <person name="Murad R."/>
            <person name="Mortazavi A."/>
        </authorList>
    </citation>
    <scope>NUCLEOTIDE SEQUENCE [LARGE SCALE GENOMIC DNA]</scope>
    <source>
        <strain evidence="2 3">ALL</strain>
    </source>
</reference>
<organism evidence="2 3">
    <name type="scientific">Steinernema carpocapsae</name>
    <name type="common">Entomopathogenic nematode</name>
    <dbReference type="NCBI Taxonomy" id="34508"/>
    <lineage>
        <taxon>Eukaryota</taxon>
        <taxon>Metazoa</taxon>
        <taxon>Ecdysozoa</taxon>
        <taxon>Nematoda</taxon>
        <taxon>Chromadorea</taxon>
        <taxon>Rhabditida</taxon>
        <taxon>Tylenchina</taxon>
        <taxon>Panagrolaimomorpha</taxon>
        <taxon>Strongyloidoidea</taxon>
        <taxon>Steinernematidae</taxon>
        <taxon>Steinernema</taxon>
    </lineage>
</organism>
<sequence>MLFAVRLWIGAVFGFWDFRPPLESEDADSGASTSQGRGNMMCICRSRGNPNVPASDPKEATNASPTTQESKR</sequence>
<dbReference type="EMBL" id="AZBU02000004">
    <property type="protein sequence ID" value="TKR80289.1"/>
    <property type="molecule type" value="Genomic_DNA"/>
</dbReference>
<accession>A0A4U5NBS6</accession>
<evidence type="ECO:0000313" key="2">
    <source>
        <dbReference type="EMBL" id="TKR80289.1"/>
    </source>
</evidence>
<protein>
    <submittedName>
        <fullName evidence="2">Uncharacterized protein</fullName>
    </submittedName>
</protein>